<feature type="region of interest" description="Disordered" evidence="1">
    <location>
        <begin position="24"/>
        <end position="61"/>
    </location>
</feature>
<dbReference type="Proteomes" id="UP000634136">
    <property type="component" value="Unassembled WGS sequence"/>
</dbReference>
<sequence length="61" mass="7010">MLFPARRAYLEFVCKLARSKSRSPYTQIRREKMRGGAREGRKGEVGSIVEQREAERAEPAV</sequence>
<dbReference type="EMBL" id="JAAIUW010000012">
    <property type="protein sequence ID" value="KAF7806333.1"/>
    <property type="molecule type" value="Genomic_DNA"/>
</dbReference>
<proteinExistence type="predicted"/>
<organism evidence="2 3">
    <name type="scientific">Senna tora</name>
    <dbReference type="NCBI Taxonomy" id="362788"/>
    <lineage>
        <taxon>Eukaryota</taxon>
        <taxon>Viridiplantae</taxon>
        <taxon>Streptophyta</taxon>
        <taxon>Embryophyta</taxon>
        <taxon>Tracheophyta</taxon>
        <taxon>Spermatophyta</taxon>
        <taxon>Magnoliopsida</taxon>
        <taxon>eudicotyledons</taxon>
        <taxon>Gunneridae</taxon>
        <taxon>Pentapetalae</taxon>
        <taxon>rosids</taxon>
        <taxon>fabids</taxon>
        <taxon>Fabales</taxon>
        <taxon>Fabaceae</taxon>
        <taxon>Caesalpinioideae</taxon>
        <taxon>Cassia clade</taxon>
        <taxon>Senna</taxon>
    </lineage>
</organism>
<feature type="compositionally biased region" description="Basic and acidic residues" evidence="1">
    <location>
        <begin position="28"/>
        <end position="61"/>
    </location>
</feature>
<accession>A0A834SL62</accession>
<name>A0A834SL62_9FABA</name>
<comment type="caution">
    <text evidence="2">The sequence shown here is derived from an EMBL/GenBank/DDBJ whole genome shotgun (WGS) entry which is preliminary data.</text>
</comment>
<evidence type="ECO:0000313" key="2">
    <source>
        <dbReference type="EMBL" id="KAF7806333.1"/>
    </source>
</evidence>
<evidence type="ECO:0000256" key="1">
    <source>
        <dbReference type="SAM" id="MobiDB-lite"/>
    </source>
</evidence>
<dbReference type="AlphaFoldDB" id="A0A834SL62"/>
<reference evidence="2" key="1">
    <citation type="submission" date="2020-09" db="EMBL/GenBank/DDBJ databases">
        <title>Genome-Enabled Discovery of Anthraquinone Biosynthesis in Senna tora.</title>
        <authorList>
            <person name="Kang S.-H."/>
            <person name="Pandey R.P."/>
            <person name="Lee C.-M."/>
            <person name="Sim J.-S."/>
            <person name="Jeong J.-T."/>
            <person name="Choi B.-S."/>
            <person name="Jung M."/>
            <person name="Ginzburg D."/>
            <person name="Zhao K."/>
            <person name="Won S.Y."/>
            <person name="Oh T.-J."/>
            <person name="Yu Y."/>
            <person name="Kim N.-H."/>
            <person name="Lee O.R."/>
            <person name="Lee T.-H."/>
            <person name="Bashyal P."/>
            <person name="Kim T.-S."/>
            <person name="Lee W.-H."/>
            <person name="Kawkins C."/>
            <person name="Kim C.-K."/>
            <person name="Kim J.S."/>
            <person name="Ahn B.O."/>
            <person name="Rhee S.Y."/>
            <person name="Sohng J.K."/>
        </authorList>
    </citation>
    <scope>NUCLEOTIDE SEQUENCE</scope>
    <source>
        <tissue evidence="2">Leaf</tissue>
    </source>
</reference>
<protein>
    <submittedName>
        <fullName evidence="2">Uncharacterized protein</fullName>
    </submittedName>
</protein>
<evidence type="ECO:0000313" key="3">
    <source>
        <dbReference type="Proteomes" id="UP000634136"/>
    </source>
</evidence>
<gene>
    <name evidence="2" type="ORF">G2W53_038494</name>
</gene>
<keyword evidence="3" id="KW-1185">Reference proteome</keyword>